<dbReference type="Gene3D" id="3.90.1150.10">
    <property type="entry name" value="Aspartate Aminotransferase, domain 1"/>
    <property type="match status" value="1"/>
</dbReference>
<evidence type="ECO:0008006" key="6">
    <source>
        <dbReference type="Google" id="ProtNLM"/>
    </source>
</evidence>
<dbReference type="GO" id="GO:0005737">
    <property type="term" value="C:cytoplasm"/>
    <property type="evidence" value="ECO:0007669"/>
    <property type="project" value="TreeGrafter"/>
</dbReference>
<gene>
    <name evidence="4" type="ORF">OSSY52_15870</name>
</gene>
<dbReference type="GO" id="GO:0019346">
    <property type="term" value="P:transsulfuration"/>
    <property type="evidence" value="ECO:0007669"/>
    <property type="project" value="InterPro"/>
</dbReference>
<proteinExistence type="inferred from homology"/>
<dbReference type="Pfam" id="PF01053">
    <property type="entry name" value="Cys_Met_Meta_PP"/>
    <property type="match status" value="1"/>
</dbReference>
<accession>A0A7G1G7T5</accession>
<name>A0A7G1G7T5_9BACT</name>
<dbReference type="AlphaFoldDB" id="A0A7G1G7T5"/>
<dbReference type="GO" id="GO:0030170">
    <property type="term" value="F:pyridoxal phosphate binding"/>
    <property type="evidence" value="ECO:0007669"/>
    <property type="project" value="InterPro"/>
</dbReference>
<evidence type="ECO:0000313" key="4">
    <source>
        <dbReference type="EMBL" id="BBE31446.1"/>
    </source>
</evidence>
<evidence type="ECO:0000313" key="5">
    <source>
        <dbReference type="Proteomes" id="UP000516361"/>
    </source>
</evidence>
<dbReference type="InterPro" id="IPR015424">
    <property type="entry name" value="PyrdxlP-dep_Trfase"/>
</dbReference>
<evidence type="ECO:0000256" key="3">
    <source>
        <dbReference type="RuleBase" id="RU362118"/>
    </source>
</evidence>
<dbReference type="EMBL" id="AP018712">
    <property type="protein sequence ID" value="BBE31446.1"/>
    <property type="molecule type" value="Genomic_DNA"/>
</dbReference>
<evidence type="ECO:0000256" key="2">
    <source>
        <dbReference type="ARBA" id="ARBA00022898"/>
    </source>
</evidence>
<dbReference type="FunCoup" id="A0A7G1G7T5">
    <property type="interactions" value="336"/>
</dbReference>
<comment type="similarity">
    <text evidence="3">Belongs to the trans-sulfuration enzymes family.</text>
</comment>
<comment type="cofactor">
    <cofactor evidence="1 3">
        <name>pyridoxal 5'-phosphate</name>
        <dbReference type="ChEBI" id="CHEBI:597326"/>
    </cofactor>
</comment>
<dbReference type="InParanoid" id="A0A7G1G7T5"/>
<dbReference type="PANTHER" id="PTHR11808:SF80">
    <property type="entry name" value="CYSTATHIONINE GAMMA-LYASE"/>
    <property type="match status" value="1"/>
</dbReference>
<evidence type="ECO:0000256" key="1">
    <source>
        <dbReference type="ARBA" id="ARBA00001933"/>
    </source>
</evidence>
<keyword evidence="2 3" id="KW-0663">Pyridoxal phosphate</keyword>
<dbReference type="Proteomes" id="UP000516361">
    <property type="component" value="Chromosome"/>
</dbReference>
<dbReference type="Gene3D" id="3.40.640.10">
    <property type="entry name" value="Type I PLP-dependent aspartate aminotransferase-like (Major domain)"/>
    <property type="match status" value="1"/>
</dbReference>
<dbReference type="InterPro" id="IPR015422">
    <property type="entry name" value="PyrdxlP-dep_Trfase_small"/>
</dbReference>
<dbReference type="InterPro" id="IPR015421">
    <property type="entry name" value="PyrdxlP-dep_Trfase_major"/>
</dbReference>
<organism evidence="4 5">
    <name type="scientific">Tepiditoga spiralis</name>
    <dbReference type="NCBI Taxonomy" id="2108365"/>
    <lineage>
        <taxon>Bacteria</taxon>
        <taxon>Thermotogati</taxon>
        <taxon>Thermotogota</taxon>
        <taxon>Thermotogae</taxon>
        <taxon>Petrotogales</taxon>
        <taxon>Petrotogaceae</taxon>
        <taxon>Tepiditoga</taxon>
    </lineage>
</organism>
<dbReference type="InterPro" id="IPR000277">
    <property type="entry name" value="Cys/Met-Metab_PyrdxlP-dep_enz"/>
</dbReference>
<sequence>MENYLSRFNISHTYVEGNDIIEIKNAIKPNTKIIYLESPTTFTFKLQNLKEISTLSKKHGIKTIIDNTWATPIFQNPIDYGIDIVIHSASKYLGGHSDLVAGIIIGKKEDIRKIFETEFQNIGTVPDPFVAWLILRGLRTLHIRMERHYKSSMEIVNFLKKHKKVESVLYPFDKDYKQIQLAKKQMRGGSGLLSFKLKTRDLNKIIKFTNSINFFKRAVSWGGYESLIIPYAVTLKENELSNNENISLIRIHVGLENTELLMNDLNNALKNI</sequence>
<keyword evidence="5" id="KW-1185">Reference proteome</keyword>
<dbReference type="SUPFAM" id="SSF53383">
    <property type="entry name" value="PLP-dependent transferases"/>
    <property type="match status" value="1"/>
</dbReference>
<dbReference type="GO" id="GO:0016846">
    <property type="term" value="F:carbon-sulfur lyase activity"/>
    <property type="evidence" value="ECO:0007669"/>
    <property type="project" value="TreeGrafter"/>
</dbReference>
<dbReference type="KEGG" id="ocy:OSSY52_15870"/>
<protein>
    <recommendedName>
        <fullName evidence="6">Cystathionine gamma-synthase</fullName>
    </recommendedName>
</protein>
<reference evidence="4 5" key="1">
    <citation type="submission" date="2018-06" db="EMBL/GenBank/DDBJ databases">
        <title>Genome sequencing of Oceanotoga sp. sy52.</title>
        <authorList>
            <person name="Mori K."/>
        </authorList>
    </citation>
    <scope>NUCLEOTIDE SEQUENCE [LARGE SCALE GENOMIC DNA]</scope>
    <source>
        <strain evidence="5">sy52</strain>
    </source>
</reference>
<dbReference type="PANTHER" id="PTHR11808">
    <property type="entry name" value="TRANS-SULFURATION ENZYME FAMILY MEMBER"/>
    <property type="match status" value="1"/>
</dbReference>